<dbReference type="OrthoDB" id="8173690at2"/>
<feature type="signal peptide" evidence="11">
    <location>
        <begin position="1"/>
        <end position="19"/>
    </location>
</feature>
<evidence type="ECO:0000256" key="3">
    <source>
        <dbReference type="ARBA" id="ARBA00022448"/>
    </source>
</evidence>
<evidence type="ECO:0000256" key="11">
    <source>
        <dbReference type="SAM" id="SignalP"/>
    </source>
</evidence>
<feature type="chain" id="PRO_5003897528" evidence="11">
    <location>
        <begin position="20"/>
        <end position="306"/>
    </location>
</feature>
<dbReference type="EMBL" id="BAEO01000058">
    <property type="protein sequence ID" value="GAC21017.1"/>
    <property type="molecule type" value="Genomic_DNA"/>
</dbReference>
<dbReference type="PANTHER" id="PTHR34501:SF9">
    <property type="entry name" value="MAJOR OUTER MEMBRANE PROTEIN P.IA"/>
    <property type="match status" value="1"/>
</dbReference>
<keyword evidence="4" id="KW-1134">Transmembrane beta strand</keyword>
<dbReference type="GO" id="GO:0015288">
    <property type="term" value="F:porin activity"/>
    <property type="evidence" value="ECO:0007669"/>
    <property type="project" value="UniProtKB-KW"/>
</dbReference>
<dbReference type="AlphaFoldDB" id="K6YS71"/>
<dbReference type="InterPro" id="IPR033900">
    <property type="entry name" value="Gram_neg_porin_domain"/>
</dbReference>
<dbReference type="Pfam" id="PF13609">
    <property type="entry name" value="Porin_4"/>
    <property type="match status" value="1"/>
</dbReference>
<evidence type="ECO:0000259" key="12">
    <source>
        <dbReference type="Pfam" id="PF13609"/>
    </source>
</evidence>
<dbReference type="Proteomes" id="UP000006327">
    <property type="component" value="Unassembled WGS sequence"/>
</dbReference>
<dbReference type="RefSeq" id="WP_007623531.1">
    <property type="nucleotide sequence ID" value="NZ_BAEO01000058.1"/>
</dbReference>
<dbReference type="eggNOG" id="COG3203">
    <property type="taxonomic scope" value="Bacteria"/>
</dbReference>
<organism evidence="13 14">
    <name type="scientific">Paraglaciecola arctica BSs20135</name>
    <dbReference type="NCBI Taxonomy" id="493475"/>
    <lineage>
        <taxon>Bacteria</taxon>
        <taxon>Pseudomonadati</taxon>
        <taxon>Pseudomonadota</taxon>
        <taxon>Gammaproteobacteria</taxon>
        <taxon>Alteromonadales</taxon>
        <taxon>Alteromonadaceae</taxon>
        <taxon>Paraglaciecola</taxon>
    </lineage>
</organism>
<reference evidence="13 14" key="1">
    <citation type="journal article" date="2017" name="Antonie Van Leeuwenhoek">
        <title>Rhizobium rhizosphaerae sp. nov., a novel species isolated from rice rhizosphere.</title>
        <authorList>
            <person name="Zhao J.J."/>
            <person name="Zhang J."/>
            <person name="Zhang R.J."/>
            <person name="Zhang C.W."/>
            <person name="Yin H.Q."/>
            <person name="Zhang X.X."/>
        </authorList>
    </citation>
    <scope>NUCLEOTIDE SEQUENCE [LARGE SCALE GENOMIC DNA]</scope>
    <source>
        <strain evidence="13 14">BSs20135</strain>
    </source>
</reference>
<dbReference type="GO" id="GO:0046930">
    <property type="term" value="C:pore complex"/>
    <property type="evidence" value="ECO:0007669"/>
    <property type="project" value="UniProtKB-KW"/>
</dbReference>
<dbReference type="GO" id="GO:0009279">
    <property type="term" value="C:cell outer membrane"/>
    <property type="evidence" value="ECO:0007669"/>
    <property type="project" value="UniProtKB-SubCell"/>
</dbReference>
<accession>K6YS71</accession>
<evidence type="ECO:0000256" key="7">
    <source>
        <dbReference type="ARBA" id="ARBA00023065"/>
    </source>
</evidence>
<dbReference type="STRING" id="493475.GARC_4070"/>
<evidence type="ECO:0000256" key="6">
    <source>
        <dbReference type="ARBA" id="ARBA00022729"/>
    </source>
</evidence>
<evidence type="ECO:0000256" key="2">
    <source>
        <dbReference type="ARBA" id="ARBA00011233"/>
    </source>
</evidence>
<keyword evidence="14" id="KW-1185">Reference proteome</keyword>
<dbReference type="Gene3D" id="2.40.160.10">
    <property type="entry name" value="Porin"/>
    <property type="match status" value="1"/>
</dbReference>
<dbReference type="InterPro" id="IPR050298">
    <property type="entry name" value="Gram-neg_bact_OMP"/>
</dbReference>
<dbReference type="GO" id="GO:0006811">
    <property type="term" value="P:monoatomic ion transport"/>
    <property type="evidence" value="ECO:0007669"/>
    <property type="project" value="UniProtKB-KW"/>
</dbReference>
<evidence type="ECO:0000256" key="1">
    <source>
        <dbReference type="ARBA" id="ARBA00004571"/>
    </source>
</evidence>
<evidence type="ECO:0000256" key="4">
    <source>
        <dbReference type="ARBA" id="ARBA00022452"/>
    </source>
</evidence>
<evidence type="ECO:0000313" key="14">
    <source>
        <dbReference type="Proteomes" id="UP000006327"/>
    </source>
</evidence>
<evidence type="ECO:0000256" key="10">
    <source>
        <dbReference type="ARBA" id="ARBA00023237"/>
    </source>
</evidence>
<comment type="subunit">
    <text evidence="2">Homotrimer.</text>
</comment>
<keyword evidence="10" id="KW-0998">Cell outer membrane</keyword>
<keyword evidence="9" id="KW-0472">Membrane</keyword>
<keyword evidence="8" id="KW-0626">Porin</keyword>
<keyword evidence="6 11" id="KW-0732">Signal</keyword>
<evidence type="ECO:0000313" key="13">
    <source>
        <dbReference type="EMBL" id="GAC21017.1"/>
    </source>
</evidence>
<sequence length="306" mass="34131">MTSPKMILLLCLTATQAIADEPNQGEFYAKLNVDAQSSDEGGDRFSEIKSNNSWVGVKGAYELNSDISVVYRLEWKVDITGESGSDSLTERPQYVGVRGNFGEITLGRNFTALWMAQGKIDLYNHYEGDIAKIWKGENRLSDVATYISPSYQGFDVRVTYQAEKTADGDSATSAGIYYGDASLKKYPIFAAIAHDFDVKGYDTTRASVQYKMGKHVIGGMVQQQEPSIGGESQSGALVSYSFNSGSLIYKLQYQTLEDDRTFNLGFDYPLGKQTKLYAWYAQIEKEENPDNTFIALGFEHKLSYKF</sequence>
<comment type="subcellular location">
    <subcellularLocation>
        <location evidence="1">Cell outer membrane</location>
        <topology evidence="1">Multi-pass membrane protein</topology>
    </subcellularLocation>
</comment>
<dbReference type="PANTHER" id="PTHR34501">
    <property type="entry name" value="PROTEIN YDDL-RELATED"/>
    <property type="match status" value="1"/>
</dbReference>
<name>K6YS71_9ALTE</name>
<protein>
    <submittedName>
        <fullName evidence="13">Porin</fullName>
    </submittedName>
</protein>
<dbReference type="PRINTS" id="PR00184">
    <property type="entry name" value="NEISSPPORIN"/>
</dbReference>
<dbReference type="InterPro" id="IPR002299">
    <property type="entry name" value="Porin_Neis"/>
</dbReference>
<comment type="caution">
    <text evidence="13">The sequence shown here is derived from an EMBL/GenBank/DDBJ whole genome shotgun (WGS) entry which is preliminary data.</text>
</comment>
<dbReference type="InterPro" id="IPR023614">
    <property type="entry name" value="Porin_dom_sf"/>
</dbReference>
<keyword evidence="7" id="KW-0406">Ion transport</keyword>
<evidence type="ECO:0000256" key="9">
    <source>
        <dbReference type="ARBA" id="ARBA00023136"/>
    </source>
</evidence>
<evidence type="ECO:0000256" key="5">
    <source>
        <dbReference type="ARBA" id="ARBA00022692"/>
    </source>
</evidence>
<keyword evidence="3" id="KW-0813">Transport</keyword>
<dbReference type="SUPFAM" id="SSF56935">
    <property type="entry name" value="Porins"/>
    <property type="match status" value="1"/>
</dbReference>
<gene>
    <name evidence="13" type="ORF">GARC_4070</name>
</gene>
<dbReference type="CDD" id="cd00342">
    <property type="entry name" value="gram_neg_porins"/>
    <property type="match status" value="1"/>
</dbReference>
<evidence type="ECO:0000256" key="8">
    <source>
        <dbReference type="ARBA" id="ARBA00023114"/>
    </source>
</evidence>
<keyword evidence="5" id="KW-0812">Transmembrane</keyword>
<feature type="domain" description="Porin" evidence="12">
    <location>
        <begin position="10"/>
        <end position="286"/>
    </location>
</feature>
<proteinExistence type="predicted"/>